<dbReference type="InterPro" id="IPR016477">
    <property type="entry name" value="Fructo-/Ketosamine-3-kinase"/>
</dbReference>
<dbReference type="SUPFAM" id="SSF56112">
    <property type="entry name" value="Protein kinase-like (PK-like)"/>
    <property type="match status" value="1"/>
</dbReference>
<dbReference type="Gene3D" id="3.90.1200.10">
    <property type="match status" value="1"/>
</dbReference>
<dbReference type="EMBL" id="BAAADD010000001">
    <property type="protein sequence ID" value="GAA0560483.1"/>
    <property type="molecule type" value="Genomic_DNA"/>
</dbReference>
<reference evidence="4" key="1">
    <citation type="journal article" date="2019" name="Int. J. Syst. Evol. Microbiol.">
        <title>The Global Catalogue of Microorganisms (GCM) 10K type strain sequencing project: providing services to taxonomists for standard genome sequencing and annotation.</title>
        <authorList>
            <consortium name="The Broad Institute Genomics Platform"/>
            <consortium name="The Broad Institute Genome Sequencing Center for Infectious Disease"/>
            <person name="Wu L."/>
            <person name="Ma J."/>
        </authorList>
    </citation>
    <scope>NUCLEOTIDE SEQUENCE [LARGE SCALE GENOMIC DNA]</scope>
    <source>
        <strain evidence="4">JCM 15089</strain>
    </source>
</reference>
<dbReference type="GO" id="GO:0016301">
    <property type="term" value="F:kinase activity"/>
    <property type="evidence" value="ECO:0007669"/>
    <property type="project" value="UniProtKB-KW"/>
</dbReference>
<comment type="caution">
    <text evidence="3">The sequence shown here is derived from an EMBL/GenBank/DDBJ whole genome shotgun (WGS) entry which is preliminary data.</text>
</comment>
<gene>
    <name evidence="3" type="ORF">GCM10008942_06210</name>
</gene>
<dbReference type="Pfam" id="PF03881">
    <property type="entry name" value="Fructosamin_kin"/>
    <property type="match status" value="1"/>
</dbReference>
<keyword evidence="2" id="KW-0808">Transferase</keyword>
<name>A0ABP3P5B5_9PROT</name>
<comment type="similarity">
    <text evidence="1 2">Belongs to the fructosamine kinase family.</text>
</comment>
<evidence type="ECO:0000256" key="1">
    <source>
        <dbReference type="ARBA" id="ARBA00009460"/>
    </source>
</evidence>
<evidence type="ECO:0000313" key="3">
    <source>
        <dbReference type="EMBL" id="GAA0560483.1"/>
    </source>
</evidence>
<evidence type="ECO:0000256" key="2">
    <source>
        <dbReference type="PIRNR" id="PIRNR006221"/>
    </source>
</evidence>
<evidence type="ECO:0000313" key="4">
    <source>
        <dbReference type="Proteomes" id="UP001499951"/>
    </source>
</evidence>
<dbReference type="PANTHER" id="PTHR12149">
    <property type="entry name" value="FRUCTOSAMINE 3 KINASE-RELATED PROTEIN"/>
    <property type="match status" value="1"/>
</dbReference>
<dbReference type="PIRSF" id="PIRSF006221">
    <property type="entry name" value="Ketosamine-3-kinase"/>
    <property type="match status" value="1"/>
</dbReference>
<keyword evidence="2 3" id="KW-0418">Kinase</keyword>
<protein>
    <submittedName>
        <fullName evidence="3">Fructosamine kinase family protein</fullName>
    </submittedName>
</protein>
<accession>A0ABP3P5B5</accession>
<dbReference type="Proteomes" id="UP001499951">
    <property type="component" value="Unassembled WGS sequence"/>
</dbReference>
<proteinExistence type="inferred from homology"/>
<dbReference type="RefSeq" id="WP_166931705.1">
    <property type="nucleotide sequence ID" value="NZ_BAAADD010000001.1"/>
</dbReference>
<sequence>MNDLGRRGAALLGGTIADVTGMGGGSLSQIVRLRLTDGREAIVKTGPAPRTEAAMVRAIKAAGAPAPDVLAADDTVLVLSVVDDGGALSSAWSDLGRVLATLHAAVGPRYGWDCDYAFGPVAIVNTWAEDWPSFWGEHRLVNNARFVGNGVAKRLEALAADLPNRLPKHPPPSLLHGDLWGGNVLAAHGRVSGLIDPACYYGDGLVDVAMLQMFDAPPPAFFSAYGKTEAGHRERLLIYRLWPALVHLRLFGSSYRPLVERLLSELGA</sequence>
<dbReference type="InterPro" id="IPR011009">
    <property type="entry name" value="Kinase-like_dom_sf"/>
</dbReference>
<organism evidence="3 4">
    <name type="scientific">Rhizomicrobium electricum</name>
    <dbReference type="NCBI Taxonomy" id="480070"/>
    <lineage>
        <taxon>Bacteria</taxon>
        <taxon>Pseudomonadati</taxon>
        <taxon>Pseudomonadota</taxon>
        <taxon>Alphaproteobacteria</taxon>
        <taxon>Micropepsales</taxon>
        <taxon>Micropepsaceae</taxon>
        <taxon>Rhizomicrobium</taxon>
    </lineage>
</organism>
<keyword evidence="4" id="KW-1185">Reference proteome</keyword>
<dbReference type="PANTHER" id="PTHR12149:SF8">
    <property type="entry name" value="PROTEIN-RIBULOSAMINE 3-KINASE"/>
    <property type="match status" value="1"/>
</dbReference>
<dbReference type="Gene3D" id="3.30.200.20">
    <property type="entry name" value="Phosphorylase Kinase, domain 1"/>
    <property type="match status" value="1"/>
</dbReference>